<dbReference type="InterPro" id="IPR005225">
    <property type="entry name" value="Small_GTP-bd"/>
</dbReference>
<dbReference type="PANTHER" id="PTHR47981">
    <property type="entry name" value="RAB FAMILY"/>
    <property type="match status" value="1"/>
</dbReference>
<organism evidence="6 7">
    <name type="scientific">Marasmiellus scandens</name>
    <dbReference type="NCBI Taxonomy" id="2682957"/>
    <lineage>
        <taxon>Eukaryota</taxon>
        <taxon>Fungi</taxon>
        <taxon>Dikarya</taxon>
        <taxon>Basidiomycota</taxon>
        <taxon>Agaricomycotina</taxon>
        <taxon>Agaricomycetes</taxon>
        <taxon>Agaricomycetidae</taxon>
        <taxon>Agaricales</taxon>
        <taxon>Marasmiineae</taxon>
        <taxon>Omphalotaceae</taxon>
        <taxon>Marasmiellus</taxon>
    </lineage>
</organism>
<dbReference type="PANTHER" id="PTHR47981:SF20">
    <property type="entry name" value="RAS-RELATED PROTEIN RAB-7A"/>
    <property type="match status" value="1"/>
</dbReference>
<feature type="region of interest" description="Disordered" evidence="5">
    <location>
        <begin position="199"/>
        <end position="287"/>
    </location>
</feature>
<dbReference type="InterPro" id="IPR027417">
    <property type="entry name" value="P-loop_NTPase"/>
</dbReference>
<dbReference type="SMART" id="SM00175">
    <property type="entry name" value="RAB"/>
    <property type="match status" value="1"/>
</dbReference>
<feature type="compositionally biased region" description="Low complexity" evidence="5">
    <location>
        <begin position="529"/>
        <end position="541"/>
    </location>
</feature>
<dbReference type="PRINTS" id="PR00449">
    <property type="entry name" value="RASTRNSFRMNG"/>
</dbReference>
<proteinExistence type="inferred from homology"/>
<feature type="compositionally biased region" description="Low complexity" evidence="5">
    <location>
        <begin position="330"/>
        <end position="355"/>
    </location>
</feature>
<evidence type="ECO:0000256" key="4">
    <source>
        <dbReference type="ARBA" id="ARBA00023289"/>
    </source>
</evidence>
<dbReference type="SMART" id="SM00174">
    <property type="entry name" value="RHO"/>
    <property type="match status" value="1"/>
</dbReference>
<dbReference type="PROSITE" id="PS51420">
    <property type="entry name" value="RHO"/>
    <property type="match status" value="1"/>
</dbReference>
<keyword evidence="4" id="KW-0449">Lipoprotein</keyword>
<dbReference type="Gene3D" id="3.40.50.300">
    <property type="entry name" value="P-loop containing nucleotide triphosphate hydrolases"/>
    <property type="match status" value="1"/>
</dbReference>
<gene>
    <name evidence="6" type="ORF">VKT23_010435</name>
</gene>
<feature type="region of interest" description="Disordered" evidence="5">
    <location>
        <begin position="529"/>
        <end position="568"/>
    </location>
</feature>
<evidence type="ECO:0000256" key="5">
    <source>
        <dbReference type="SAM" id="MobiDB-lite"/>
    </source>
</evidence>
<feature type="region of interest" description="Disordered" evidence="5">
    <location>
        <begin position="324"/>
        <end position="377"/>
    </location>
</feature>
<dbReference type="InterPro" id="IPR001806">
    <property type="entry name" value="Small_GTPase"/>
</dbReference>
<dbReference type="SMART" id="SM00173">
    <property type="entry name" value="RAS"/>
    <property type="match status" value="1"/>
</dbReference>
<comment type="caution">
    <text evidence="6">The sequence shown here is derived from an EMBL/GenBank/DDBJ whole genome shotgun (WGS) entry which is preliminary data.</text>
</comment>
<dbReference type="Proteomes" id="UP001498398">
    <property type="component" value="Unassembled WGS sequence"/>
</dbReference>
<sequence>MHTVKLVVIGASGVGKTSLRGQYISGRFSTGYRATIGADFITKVLPHPTKPGETVTLQIWDTAGQERFSSLSSAFFRGADAAILMFDVNTPDTMDVLNKWWDQFKTHAPISDEEMGDFCCVVVGNKLDLVQKDSQIVNGSAIRVNGHVNGMKKKPVSREEAEVFLKKLVPPEFIKQVTMPEVVLPSEHEEVLMADELEAVSEDDEDPMSASQLTARPRSPDSPMQDSTSVNHTSVPKTESIAINGNSINFLDPRVRRDSSSPSSPSFPRAIHRSKSQSNSRSRSVNSRIYSGTAGTVTTVNSGFSIYHTPSSSVYDQFESARTSPEPWEASSSGSPVSASYTSGSVLRSSSPASGSGSGSSGSRPPRRRILSAGSKNALSIDSIKTRSTSSVATVTPSLYAREHDEHEDDWDHQGTVASSAASFFSALSGSLSNRSTTPDKDLDRMGKFKHSPLRLQIQSNHFVPPPKPPTPIPPDCGPRLFFTSAKTGEGVKDVFEYIAKRVVTRWEWEERAEAGRFEFREVGDGTWSRSRGGSWGRRTGQGIKLGRSESGRGRSDAGVNWSANCCS</sequence>
<evidence type="ECO:0000313" key="7">
    <source>
        <dbReference type="Proteomes" id="UP001498398"/>
    </source>
</evidence>
<feature type="compositionally biased region" description="Basic and acidic residues" evidence="5">
    <location>
        <begin position="547"/>
        <end position="556"/>
    </location>
</feature>
<feature type="compositionally biased region" description="Polar residues" evidence="5">
    <location>
        <begin position="222"/>
        <end position="249"/>
    </location>
</feature>
<evidence type="ECO:0000256" key="2">
    <source>
        <dbReference type="ARBA" id="ARBA00022741"/>
    </source>
</evidence>
<dbReference type="EMBL" id="JBANRG010000020">
    <property type="protein sequence ID" value="KAK7457135.1"/>
    <property type="molecule type" value="Genomic_DNA"/>
</dbReference>
<evidence type="ECO:0000313" key="6">
    <source>
        <dbReference type="EMBL" id="KAK7457135.1"/>
    </source>
</evidence>
<protein>
    <recommendedName>
        <fullName evidence="8">Ras-domain-containing protein</fullName>
    </recommendedName>
</protein>
<dbReference type="SUPFAM" id="SSF52540">
    <property type="entry name" value="P-loop containing nucleoside triphosphate hydrolases"/>
    <property type="match status" value="1"/>
</dbReference>
<evidence type="ECO:0000256" key="1">
    <source>
        <dbReference type="ARBA" id="ARBA00006270"/>
    </source>
</evidence>
<dbReference type="PROSITE" id="PS51419">
    <property type="entry name" value="RAB"/>
    <property type="match status" value="1"/>
</dbReference>
<feature type="compositionally biased region" description="Low complexity" evidence="5">
    <location>
        <begin position="276"/>
        <end position="287"/>
    </location>
</feature>
<keyword evidence="7" id="KW-1185">Reference proteome</keyword>
<keyword evidence="2" id="KW-0547">Nucleotide-binding</keyword>
<evidence type="ECO:0008006" key="8">
    <source>
        <dbReference type="Google" id="ProtNLM"/>
    </source>
</evidence>
<dbReference type="NCBIfam" id="TIGR00231">
    <property type="entry name" value="small_GTP"/>
    <property type="match status" value="1"/>
</dbReference>
<keyword evidence="3" id="KW-0342">GTP-binding</keyword>
<dbReference type="PROSITE" id="PS51421">
    <property type="entry name" value="RAS"/>
    <property type="match status" value="1"/>
</dbReference>
<dbReference type="Pfam" id="PF00071">
    <property type="entry name" value="Ras"/>
    <property type="match status" value="1"/>
</dbReference>
<feature type="compositionally biased region" description="Low complexity" evidence="5">
    <location>
        <begin position="260"/>
        <end position="269"/>
    </location>
</feature>
<keyword evidence="4" id="KW-0636">Prenylation</keyword>
<evidence type="ECO:0000256" key="3">
    <source>
        <dbReference type="ARBA" id="ARBA00023134"/>
    </source>
</evidence>
<name>A0ABR1JE71_9AGAR</name>
<accession>A0ABR1JE71</accession>
<dbReference type="SMART" id="SM00176">
    <property type="entry name" value="RAN"/>
    <property type="match status" value="1"/>
</dbReference>
<reference evidence="6 7" key="1">
    <citation type="submission" date="2024-01" db="EMBL/GenBank/DDBJ databases">
        <title>A draft genome for the cacao thread blight pathogen Marasmiellus scandens.</title>
        <authorList>
            <person name="Baruah I.K."/>
            <person name="Leung J."/>
            <person name="Bukari Y."/>
            <person name="Amoako-Attah I."/>
            <person name="Meinhardt L.W."/>
            <person name="Bailey B.A."/>
            <person name="Cohen S.P."/>
        </authorList>
    </citation>
    <scope>NUCLEOTIDE SEQUENCE [LARGE SCALE GENOMIC DNA]</scope>
    <source>
        <strain evidence="6 7">GH-19</strain>
    </source>
</reference>
<comment type="similarity">
    <text evidence="1">Belongs to the small GTPase superfamily. Rab family.</text>
</comment>